<evidence type="ECO:0000256" key="1">
    <source>
        <dbReference type="SAM" id="MobiDB-lite"/>
    </source>
</evidence>
<name>A0A1A8PWP3_9TELE</name>
<dbReference type="AlphaFoldDB" id="A0A1A8PWP3"/>
<proteinExistence type="predicted"/>
<dbReference type="EMBL" id="HAEI01003702">
    <property type="protein sequence ID" value="SBR85648.1"/>
    <property type="molecule type" value="Transcribed_RNA"/>
</dbReference>
<protein>
    <submittedName>
        <fullName evidence="2">Par-3 partitioning defective 3 homolog</fullName>
    </submittedName>
</protein>
<accession>A0A1A8PWP3</accession>
<feature type="region of interest" description="Disordered" evidence="1">
    <location>
        <begin position="1"/>
        <end position="75"/>
    </location>
</feature>
<reference evidence="2" key="1">
    <citation type="submission" date="2016-05" db="EMBL/GenBank/DDBJ databases">
        <authorList>
            <person name="Lavstsen T."/>
            <person name="Jespersen J.S."/>
        </authorList>
    </citation>
    <scope>NUCLEOTIDE SEQUENCE</scope>
    <source>
        <tissue evidence="2">Brain</tissue>
    </source>
</reference>
<feature type="non-terminal residue" evidence="2">
    <location>
        <position position="1"/>
    </location>
</feature>
<reference evidence="2" key="2">
    <citation type="submission" date="2016-06" db="EMBL/GenBank/DDBJ databases">
        <title>The genome of a short-lived fish provides insights into sex chromosome evolution and the genetic control of aging.</title>
        <authorList>
            <person name="Reichwald K."/>
            <person name="Felder M."/>
            <person name="Petzold A."/>
            <person name="Koch P."/>
            <person name="Groth M."/>
            <person name="Platzer M."/>
        </authorList>
    </citation>
    <scope>NUCLEOTIDE SEQUENCE</scope>
    <source>
        <tissue evidence="2">Brain</tissue>
    </source>
</reference>
<sequence length="75" mass="8252">AFSRHHVPRGPVLHEGPLRTSVPRGEEPVLLLGPLQPRVGERRGTQPPEDVPPWLPNSPAFPLGPNRRLLPPDPP</sequence>
<gene>
    <name evidence="2" type="primary">PARD3</name>
</gene>
<feature type="non-terminal residue" evidence="2">
    <location>
        <position position="75"/>
    </location>
</feature>
<evidence type="ECO:0000313" key="2">
    <source>
        <dbReference type="EMBL" id="SBR85648.1"/>
    </source>
</evidence>
<organism evidence="2">
    <name type="scientific">Nothobranchius rachovii</name>
    <name type="common">bluefin notho</name>
    <dbReference type="NCBI Taxonomy" id="451742"/>
    <lineage>
        <taxon>Eukaryota</taxon>
        <taxon>Metazoa</taxon>
        <taxon>Chordata</taxon>
        <taxon>Craniata</taxon>
        <taxon>Vertebrata</taxon>
        <taxon>Euteleostomi</taxon>
        <taxon>Actinopterygii</taxon>
        <taxon>Neopterygii</taxon>
        <taxon>Teleostei</taxon>
        <taxon>Neoteleostei</taxon>
        <taxon>Acanthomorphata</taxon>
        <taxon>Ovalentaria</taxon>
        <taxon>Atherinomorphae</taxon>
        <taxon>Cyprinodontiformes</taxon>
        <taxon>Nothobranchiidae</taxon>
        <taxon>Nothobranchius</taxon>
    </lineage>
</organism>